<sequence length="127" mass="13918">MTGDHCSCCNDCHCIIAVVEIVTHRGGTAHLSASELRVKHANTKFKSSQARIRKLVKKIGYPLYLTTGENNKSGSIGSRNLLSLKKKMKITLKCTEPEKFESDPFTFAGTTTRGRSSIITIATTTTK</sequence>
<keyword evidence="2" id="KW-1185">Reference proteome</keyword>
<evidence type="ECO:0000313" key="1">
    <source>
        <dbReference type="EMBL" id="MPC14149.1"/>
    </source>
</evidence>
<dbReference type="Proteomes" id="UP000324222">
    <property type="component" value="Unassembled WGS sequence"/>
</dbReference>
<proteinExistence type="predicted"/>
<gene>
    <name evidence="1" type="ORF">E2C01_006906</name>
</gene>
<reference evidence="1 2" key="1">
    <citation type="submission" date="2019-05" db="EMBL/GenBank/DDBJ databases">
        <title>Another draft genome of Portunus trituberculatus and its Hox gene families provides insights of decapod evolution.</title>
        <authorList>
            <person name="Jeong J.-H."/>
            <person name="Song I."/>
            <person name="Kim S."/>
            <person name="Choi T."/>
            <person name="Kim D."/>
            <person name="Ryu S."/>
            <person name="Kim W."/>
        </authorList>
    </citation>
    <scope>NUCLEOTIDE SEQUENCE [LARGE SCALE GENOMIC DNA]</scope>
    <source>
        <tissue evidence="1">Muscle</tissue>
    </source>
</reference>
<dbReference type="AlphaFoldDB" id="A0A5B7CXJ4"/>
<protein>
    <submittedName>
        <fullName evidence="1">Uncharacterized protein</fullName>
    </submittedName>
</protein>
<organism evidence="1 2">
    <name type="scientific">Portunus trituberculatus</name>
    <name type="common">Swimming crab</name>
    <name type="synonym">Neptunus trituberculatus</name>
    <dbReference type="NCBI Taxonomy" id="210409"/>
    <lineage>
        <taxon>Eukaryota</taxon>
        <taxon>Metazoa</taxon>
        <taxon>Ecdysozoa</taxon>
        <taxon>Arthropoda</taxon>
        <taxon>Crustacea</taxon>
        <taxon>Multicrustacea</taxon>
        <taxon>Malacostraca</taxon>
        <taxon>Eumalacostraca</taxon>
        <taxon>Eucarida</taxon>
        <taxon>Decapoda</taxon>
        <taxon>Pleocyemata</taxon>
        <taxon>Brachyura</taxon>
        <taxon>Eubrachyura</taxon>
        <taxon>Portunoidea</taxon>
        <taxon>Portunidae</taxon>
        <taxon>Portuninae</taxon>
        <taxon>Portunus</taxon>
    </lineage>
</organism>
<comment type="caution">
    <text evidence="1">The sequence shown here is derived from an EMBL/GenBank/DDBJ whole genome shotgun (WGS) entry which is preliminary data.</text>
</comment>
<name>A0A5B7CXJ4_PORTR</name>
<dbReference type="EMBL" id="VSRR010000331">
    <property type="protein sequence ID" value="MPC14149.1"/>
    <property type="molecule type" value="Genomic_DNA"/>
</dbReference>
<accession>A0A5B7CXJ4</accession>
<evidence type="ECO:0000313" key="2">
    <source>
        <dbReference type="Proteomes" id="UP000324222"/>
    </source>
</evidence>